<dbReference type="SUPFAM" id="SSF48652">
    <property type="entry name" value="Tetraspanin"/>
    <property type="match status" value="1"/>
</dbReference>
<dbReference type="Proteomes" id="UP000747542">
    <property type="component" value="Unassembled WGS sequence"/>
</dbReference>
<gene>
    <name evidence="6" type="primary">Cd63-L4</name>
    <name evidence="6" type="ORF">Hamer_G021871</name>
</gene>
<dbReference type="Pfam" id="PF00335">
    <property type="entry name" value="Tetraspanin"/>
    <property type="match status" value="1"/>
</dbReference>
<comment type="caution">
    <text evidence="6">The sequence shown here is derived from an EMBL/GenBank/DDBJ whole genome shotgun (WGS) entry which is preliminary data.</text>
</comment>
<evidence type="ECO:0000256" key="2">
    <source>
        <dbReference type="ARBA" id="ARBA00022692"/>
    </source>
</evidence>
<keyword evidence="7" id="KW-1185">Reference proteome</keyword>
<proteinExistence type="predicted"/>
<keyword evidence="4 5" id="KW-0472">Membrane</keyword>
<dbReference type="InterPro" id="IPR018499">
    <property type="entry name" value="Tetraspanin/Peripherin"/>
</dbReference>
<keyword evidence="2 5" id="KW-0812">Transmembrane</keyword>
<evidence type="ECO:0000256" key="3">
    <source>
        <dbReference type="ARBA" id="ARBA00022989"/>
    </source>
</evidence>
<evidence type="ECO:0000256" key="5">
    <source>
        <dbReference type="SAM" id="Phobius"/>
    </source>
</evidence>
<dbReference type="Gene3D" id="1.10.1450.10">
    <property type="entry name" value="Tetraspanin"/>
    <property type="match status" value="1"/>
</dbReference>
<dbReference type="AlphaFoldDB" id="A0A8J5N9D3"/>
<evidence type="ECO:0000313" key="7">
    <source>
        <dbReference type="Proteomes" id="UP000747542"/>
    </source>
</evidence>
<dbReference type="InterPro" id="IPR008952">
    <property type="entry name" value="Tetraspanin_EC2_sf"/>
</dbReference>
<accession>A0A8J5N9D3</accession>
<feature type="transmembrane region" description="Helical" evidence="5">
    <location>
        <begin position="68"/>
        <end position="92"/>
    </location>
</feature>
<protein>
    <submittedName>
        <fullName evidence="6">CD63 antigen-like 4</fullName>
    </submittedName>
</protein>
<feature type="non-terminal residue" evidence="6">
    <location>
        <position position="99"/>
    </location>
</feature>
<sequence length="99" mass="10714">LECCGVTNYTDWSSVFGRGKDVTIGCCIEKTDDCFEGMAEKPIEEARKYIYTQGCYQAIKSDLQGLTIGLGVACLILAVIQVLSITCACGIAKNTQQYA</sequence>
<reference evidence="6" key="1">
    <citation type="journal article" date="2021" name="Sci. Adv.">
        <title>The American lobster genome reveals insights on longevity, neural, and immune adaptations.</title>
        <authorList>
            <person name="Polinski J.M."/>
            <person name="Zimin A.V."/>
            <person name="Clark K.F."/>
            <person name="Kohn A.B."/>
            <person name="Sadowski N."/>
            <person name="Timp W."/>
            <person name="Ptitsyn A."/>
            <person name="Khanna P."/>
            <person name="Romanova D.Y."/>
            <person name="Williams P."/>
            <person name="Greenwood S.J."/>
            <person name="Moroz L.L."/>
            <person name="Walt D.R."/>
            <person name="Bodnar A.G."/>
        </authorList>
    </citation>
    <scope>NUCLEOTIDE SEQUENCE</scope>
    <source>
        <strain evidence="6">GMGI-L3</strain>
    </source>
</reference>
<dbReference type="GO" id="GO:0016020">
    <property type="term" value="C:membrane"/>
    <property type="evidence" value="ECO:0007669"/>
    <property type="project" value="UniProtKB-SubCell"/>
</dbReference>
<evidence type="ECO:0000256" key="4">
    <source>
        <dbReference type="ARBA" id="ARBA00023136"/>
    </source>
</evidence>
<evidence type="ECO:0000313" key="6">
    <source>
        <dbReference type="EMBL" id="KAG7175129.1"/>
    </source>
</evidence>
<dbReference type="EMBL" id="JAHLQT010006264">
    <property type="protein sequence ID" value="KAG7175129.1"/>
    <property type="molecule type" value="Genomic_DNA"/>
</dbReference>
<name>A0A8J5N9D3_HOMAM</name>
<comment type="subcellular location">
    <subcellularLocation>
        <location evidence="1">Membrane</location>
        <topology evidence="1">Multi-pass membrane protein</topology>
    </subcellularLocation>
</comment>
<evidence type="ECO:0000256" key="1">
    <source>
        <dbReference type="ARBA" id="ARBA00004141"/>
    </source>
</evidence>
<organism evidence="6 7">
    <name type="scientific">Homarus americanus</name>
    <name type="common">American lobster</name>
    <dbReference type="NCBI Taxonomy" id="6706"/>
    <lineage>
        <taxon>Eukaryota</taxon>
        <taxon>Metazoa</taxon>
        <taxon>Ecdysozoa</taxon>
        <taxon>Arthropoda</taxon>
        <taxon>Crustacea</taxon>
        <taxon>Multicrustacea</taxon>
        <taxon>Malacostraca</taxon>
        <taxon>Eumalacostraca</taxon>
        <taxon>Eucarida</taxon>
        <taxon>Decapoda</taxon>
        <taxon>Pleocyemata</taxon>
        <taxon>Astacidea</taxon>
        <taxon>Nephropoidea</taxon>
        <taxon>Nephropidae</taxon>
        <taxon>Homarus</taxon>
    </lineage>
</organism>
<keyword evidence="3 5" id="KW-1133">Transmembrane helix</keyword>